<sequence>MRVLDLEDLGSFLDDDKFRGAIAKNFFSGELSKFHVVTQASSNPGGRPRAARLDIRAIIDAFGE</sequence>
<dbReference type="OrthoDB" id="10028886at2759"/>
<accession>A0A4U0TRN2</accession>
<dbReference type="Proteomes" id="UP000308768">
    <property type="component" value="Unassembled WGS sequence"/>
</dbReference>
<comment type="caution">
    <text evidence="1">The sequence shown here is derived from an EMBL/GenBank/DDBJ whole genome shotgun (WGS) entry which is preliminary data.</text>
</comment>
<dbReference type="STRING" id="331657.A0A4U0TRN2"/>
<evidence type="ECO:0000313" key="1">
    <source>
        <dbReference type="EMBL" id="TKA24800.1"/>
    </source>
</evidence>
<dbReference type="EMBL" id="NAJN01004216">
    <property type="protein sequence ID" value="TKA24800.1"/>
    <property type="molecule type" value="Genomic_DNA"/>
</dbReference>
<evidence type="ECO:0000313" key="2">
    <source>
        <dbReference type="Proteomes" id="UP000308768"/>
    </source>
</evidence>
<gene>
    <name evidence="1" type="ORF">B0A49_13743</name>
</gene>
<proteinExistence type="predicted"/>
<keyword evidence="2" id="KW-1185">Reference proteome</keyword>
<protein>
    <submittedName>
        <fullName evidence="1">Uncharacterized protein</fullName>
    </submittedName>
</protein>
<dbReference type="AlphaFoldDB" id="A0A4U0TRN2"/>
<reference evidence="1 2" key="1">
    <citation type="submission" date="2017-03" db="EMBL/GenBank/DDBJ databases">
        <title>Genomes of endolithic fungi from Antarctica.</title>
        <authorList>
            <person name="Coleine C."/>
            <person name="Masonjones S."/>
            <person name="Stajich J.E."/>
        </authorList>
    </citation>
    <scope>NUCLEOTIDE SEQUENCE [LARGE SCALE GENOMIC DNA]</scope>
    <source>
        <strain evidence="1 2">CCFEE 5187</strain>
    </source>
</reference>
<organism evidence="1 2">
    <name type="scientific">Cryomyces minteri</name>
    <dbReference type="NCBI Taxonomy" id="331657"/>
    <lineage>
        <taxon>Eukaryota</taxon>
        <taxon>Fungi</taxon>
        <taxon>Dikarya</taxon>
        <taxon>Ascomycota</taxon>
        <taxon>Pezizomycotina</taxon>
        <taxon>Dothideomycetes</taxon>
        <taxon>Dothideomycetes incertae sedis</taxon>
        <taxon>Cryomyces</taxon>
    </lineage>
</organism>
<feature type="non-terminal residue" evidence="1">
    <location>
        <position position="64"/>
    </location>
</feature>
<name>A0A4U0TRN2_9PEZI</name>